<dbReference type="OrthoDB" id="5977965at2759"/>
<organism evidence="3 4">
    <name type="scientific">Fistulifera solaris</name>
    <name type="common">Oleaginous diatom</name>
    <dbReference type="NCBI Taxonomy" id="1519565"/>
    <lineage>
        <taxon>Eukaryota</taxon>
        <taxon>Sar</taxon>
        <taxon>Stramenopiles</taxon>
        <taxon>Ochrophyta</taxon>
        <taxon>Bacillariophyta</taxon>
        <taxon>Bacillariophyceae</taxon>
        <taxon>Bacillariophycidae</taxon>
        <taxon>Naviculales</taxon>
        <taxon>Naviculaceae</taxon>
        <taxon>Fistulifera</taxon>
    </lineage>
</organism>
<feature type="signal peptide" evidence="2">
    <location>
        <begin position="1"/>
        <end position="23"/>
    </location>
</feature>
<protein>
    <recommendedName>
        <fullName evidence="5">Lipid/polyisoprenoid-binding YceI-like domain-containing protein</fullName>
    </recommendedName>
</protein>
<name>A0A1Z5JWD6_FISSO</name>
<sequence length="288" mass="31396">MLFRVSNVLLATLAATTPFFAQAQSDSPSMVPSPAPSPAPSSAPTINHFTSVYQHGQSGKITLYDSQNGDWGSDPDAVTMTMDYLYERDANDKIVGKTGSKKHSVQNFASQTFTFSELEKTELFGYTASTFSFESQVSTVGTIKIDTYVMHEGGTMVTDTNETFEVFPGDFKFNIELVDWEWCNPCNDGTSTHIDVGIEIKGSADVPTEDDLGGGIPLVLASNIKVGEEVITMPEGYPKIVNEGGKSLFVFRFPKTGDATSYIYDPIIGMGQKEERDDGRRGLFSFCG</sequence>
<keyword evidence="2" id="KW-0732">Signal</keyword>
<dbReference type="EMBL" id="BDSP01000125">
    <property type="protein sequence ID" value="GAX18239.1"/>
    <property type="molecule type" value="Genomic_DNA"/>
</dbReference>
<evidence type="ECO:0000256" key="1">
    <source>
        <dbReference type="SAM" id="MobiDB-lite"/>
    </source>
</evidence>
<dbReference type="Proteomes" id="UP000198406">
    <property type="component" value="Unassembled WGS sequence"/>
</dbReference>
<feature type="compositionally biased region" description="Pro residues" evidence="1">
    <location>
        <begin position="31"/>
        <end position="41"/>
    </location>
</feature>
<dbReference type="AlphaFoldDB" id="A0A1Z5JWD6"/>
<reference evidence="3 4" key="1">
    <citation type="journal article" date="2015" name="Plant Cell">
        <title>Oil accumulation by the oleaginous diatom Fistulifera solaris as revealed by the genome and transcriptome.</title>
        <authorList>
            <person name="Tanaka T."/>
            <person name="Maeda Y."/>
            <person name="Veluchamy A."/>
            <person name="Tanaka M."/>
            <person name="Abida H."/>
            <person name="Marechal E."/>
            <person name="Bowler C."/>
            <person name="Muto M."/>
            <person name="Sunaga Y."/>
            <person name="Tanaka M."/>
            <person name="Yoshino T."/>
            <person name="Taniguchi T."/>
            <person name="Fukuda Y."/>
            <person name="Nemoto M."/>
            <person name="Matsumoto M."/>
            <person name="Wong P.S."/>
            <person name="Aburatani S."/>
            <person name="Fujibuchi W."/>
        </authorList>
    </citation>
    <scope>NUCLEOTIDE SEQUENCE [LARGE SCALE GENOMIC DNA]</scope>
    <source>
        <strain evidence="3 4">JPCC DA0580</strain>
    </source>
</reference>
<comment type="caution">
    <text evidence="3">The sequence shown here is derived from an EMBL/GenBank/DDBJ whole genome shotgun (WGS) entry which is preliminary data.</text>
</comment>
<feature type="region of interest" description="Disordered" evidence="1">
    <location>
        <begin position="24"/>
        <end position="44"/>
    </location>
</feature>
<keyword evidence="4" id="KW-1185">Reference proteome</keyword>
<evidence type="ECO:0000313" key="4">
    <source>
        <dbReference type="Proteomes" id="UP000198406"/>
    </source>
</evidence>
<feature type="chain" id="PRO_5012984076" description="Lipid/polyisoprenoid-binding YceI-like domain-containing protein" evidence="2">
    <location>
        <begin position="24"/>
        <end position="288"/>
    </location>
</feature>
<dbReference type="InParanoid" id="A0A1Z5JWD6"/>
<evidence type="ECO:0000256" key="2">
    <source>
        <dbReference type="SAM" id="SignalP"/>
    </source>
</evidence>
<gene>
    <name evidence="3" type="ORF">FisN_31Hu008</name>
</gene>
<evidence type="ECO:0008006" key="5">
    <source>
        <dbReference type="Google" id="ProtNLM"/>
    </source>
</evidence>
<proteinExistence type="predicted"/>
<accession>A0A1Z5JWD6</accession>
<evidence type="ECO:0000313" key="3">
    <source>
        <dbReference type="EMBL" id="GAX18239.1"/>
    </source>
</evidence>